<comment type="caution">
    <text evidence="5">The sequence shown here is derived from an EMBL/GenBank/DDBJ whole genome shotgun (WGS) entry which is preliminary data.</text>
</comment>
<evidence type="ECO:0000256" key="2">
    <source>
        <dbReference type="ARBA" id="ARBA00022603"/>
    </source>
</evidence>
<dbReference type="InterPro" id="IPR029063">
    <property type="entry name" value="SAM-dependent_MTases_sf"/>
</dbReference>
<keyword evidence="4" id="KW-0949">S-adenosyl-L-methionine</keyword>
<dbReference type="Gene3D" id="3.40.50.150">
    <property type="entry name" value="Vaccinia Virus protein VP39"/>
    <property type="match status" value="1"/>
</dbReference>
<keyword evidence="2" id="KW-0489">Methyltransferase</keyword>
<dbReference type="PANTHER" id="PTHR23068:SF25">
    <property type="entry name" value="DNA (CYTOSINE-5)-METHYLTRANSFERASE DRM2"/>
    <property type="match status" value="1"/>
</dbReference>
<dbReference type="PROSITE" id="PS00094">
    <property type="entry name" value="C5_MTASE_1"/>
    <property type="match status" value="1"/>
</dbReference>
<dbReference type="PROSITE" id="PS51679">
    <property type="entry name" value="SAM_MT_C5"/>
    <property type="match status" value="1"/>
</dbReference>
<reference evidence="5" key="1">
    <citation type="journal article" date="2015" name="Nature">
        <title>Complex archaea that bridge the gap between prokaryotes and eukaryotes.</title>
        <authorList>
            <person name="Spang A."/>
            <person name="Saw J.H."/>
            <person name="Jorgensen S.L."/>
            <person name="Zaremba-Niedzwiedzka K."/>
            <person name="Martijn J."/>
            <person name="Lind A.E."/>
            <person name="van Eijk R."/>
            <person name="Schleper C."/>
            <person name="Guy L."/>
            <person name="Ettema T.J."/>
        </authorList>
    </citation>
    <scope>NUCLEOTIDE SEQUENCE</scope>
</reference>
<dbReference type="InterPro" id="IPR001525">
    <property type="entry name" value="C5_MeTfrase"/>
</dbReference>
<dbReference type="EC" id="2.1.1.37" evidence="1"/>
<name>A0A0F9TLB8_9ZZZZ</name>
<dbReference type="PANTHER" id="PTHR23068">
    <property type="entry name" value="DNA CYTOSINE-5- -METHYLTRANSFERASE 3-RELATED"/>
    <property type="match status" value="1"/>
</dbReference>
<dbReference type="GO" id="GO:0032259">
    <property type="term" value="P:methylation"/>
    <property type="evidence" value="ECO:0007669"/>
    <property type="project" value="UniProtKB-KW"/>
</dbReference>
<dbReference type="SUPFAM" id="SSF53335">
    <property type="entry name" value="S-adenosyl-L-methionine-dependent methyltransferases"/>
    <property type="match status" value="1"/>
</dbReference>
<dbReference type="EMBL" id="LAZR01000305">
    <property type="protein sequence ID" value="KKN75722.1"/>
    <property type="molecule type" value="Genomic_DNA"/>
</dbReference>
<dbReference type="InterPro" id="IPR018117">
    <property type="entry name" value="C5_DNA_meth_AS"/>
</dbReference>
<dbReference type="AlphaFoldDB" id="A0A0F9TLB8"/>
<dbReference type="NCBIfam" id="TIGR00675">
    <property type="entry name" value="dcm"/>
    <property type="match status" value="1"/>
</dbReference>
<organism evidence="5">
    <name type="scientific">marine sediment metagenome</name>
    <dbReference type="NCBI Taxonomy" id="412755"/>
    <lineage>
        <taxon>unclassified sequences</taxon>
        <taxon>metagenomes</taxon>
        <taxon>ecological metagenomes</taxon>
    </lineage>
</organism>
<keyword evidence="3" id="KW-0808">Transferase</keyword>
<evidence type="ECO:0000313" key="5">
    <source>
        <dbReference type="EMBL" id="KKN75722.1"/>
    </source>
</evidence>
<evidence type="ECO:0000256" key="4">
    <source>
        <dbReference type="ARBA" id="ARBA00022691"/>
    </source>
</evidence>
<dbReference type="InterPro" id="IPR050390">
    <property type="entry name" value="C5-Methyltransferase"/>
</dbReference>
<accession>A0A0F9TLB8</accession>
<gene>
    <name evidence="5" type="ORF">LCGC14_0378260</name>
</gene>
<protein>
    <recommendedName>
        <fullName evidence="1">DNA (cytosine-5-)-methyltransferase</fullName>
        <ecNumber evidence="1">2.1.1.37</ecNumber>
    </recommendedName>
</protein>
<dbReference type="GO" id="GO:0005634">
    <property type="term" value="C:nucleus"/>
    <property type="evidence" value="ECO:0007669"/>
    <property type="project" value="TreeGrafter"/>
</dbReference>
<dbReference type="Pfam" id="PF00145">
    <property type="entry name" value="DNA_methylase"/>
    <property type="match status" value="1"/>
</dbReference>
<evidence type="ECO:0000256" key="1">
    <source>
        <dbReference type="ARBA" id="ARBA00011975"/>
    </source>
</evidence>
<dbReference type="GO" id="GO:0003886">
    <property type="term" value="F:DNA (cytosine-5-)-methyltransferase activity"/>
    <property type="evidence" value="ECO:0007669"/>
    <property type="project" value="UniProtKB-EC"/>
</dbReference>
<sequence length="343" mass="39034">MKRCSSLLKSISYYPAVFQVEELNIGKRQIITMKPLNVLSLFDGISCAQIALERAGFEVANYFASEIEKASIKITQHNYPNTIQLGNVTKIKAIDLPPIDLLIGGSPCQGFSSEGKKLNFNDPRSKLFFEYVRLLKECKPKWFLLENVGSMEQQHQDIISEQFGVQPVAINSRMFSAQVRNRVYWTNLDLEKPEKEASIVIFDIVEKNGKFNVLDDCKSVSRKYMRRKVYFDWRIPGVFGQYKEANYLYAKHSPITCAGTAYILCANGQIRKTSLLEQERLQTVPDGYTDVGICKTSRSKSIGNGFTVDVIVYILNHIITSRNVELVLQAQQIKLSDFEDLII</sequence>
<evidence type="ECO:0000256" key="3">
    <source>
        <dbReference type="ARBA" id="ARBA00022679"/>
    </source>
</evidence>
<proteinExistence type="predicted"/>